<dbReference type="Pfam" id="PF05521">
    <property type="entry name" value="Phage_HCP"/>
    <property type="match status" value="1"/>
</dbReference>
<dbReference type="EMBL" id="LR796942">
    <property type="protein sequence ID" value="CAB4176232.1"/>
    <property type="molecule type" value="Genomic_DNA"/>
</dbReference>
<dbReference type="EMBL" id="LR798377">
    <property type="protein sequence ID" value="CAB5227213.1"/>
    <property type="molecule type" value="Genomic_DNA"/>
</dbReference>
<sequence>MPLNAGQLIERIQVYKPVVVRNDTGEATLSSSLVATVWAEVRPLSSRESMQYGQQIGVKSYKVVIRYLDTLTMDMWFDYSGRKLEIASIDEYEARLFQVVTCTERLVPQ</sequence>
<gene>
    <name evidence="3" type="ORF">UFOVP1073_44</name>
    <name evidence="4" type="ORF">UFOVP1308_9</name>
    <name evidence="5" type="ORF">UFOVP1423_60</name>
    <name evidence="6" type="ORF">UFOVP1520_31</name>
    <name evidence="1" type="ORF">UFOVP898_46</name>
    <name evidence="2" type="ORF">UFOVP985_13</name>
</gene>
<evidence type="ECO:0000313" key="3">
    <source>
        <dbReference type="EMBL" id="CAB4181568.1"/>
    </source>
</evidence>
<reference evidence="6" key="1">
    <citation type="submission" date="2020-05" db="EMBL/GenBank/DDBJ databases">
        <authorList>
            <person name="Chiriac C."/>
            <person name="Salcher M."/>
            <person name="Ghai R."/>
            <person name="Kavagutti S V."/>
        </authorList>
    </citation>
    <scope>NUCLEOTIDE SEQUENCE</scope>
</reference>
<dbReference type="NCBIfam" id="TIGR01563">
    <property type="entry name" value="gp16_SPP1"/>
    <property type="match status" value="1"/>
</dbReference>
<name>A0A6J7X8Z0_9CAUD</name>
<dbReference type="EMBL" id="LR797259">
    <property type="protein sequence ID" value="CAB4197382.1"/>
    <property type="molecule type" value="Genomic_DNA"/>
</dbReference>
<evidence type="ECO:0000313" key="6">
    <source>
        <dbReference type="EMBL" id="CAB5227213.1"/>
    </source>
</evidence>
<evidence type="ECO:0000313" key="5">
    <source>
        <dbReference type="EMBL" id="CAB4210933.1"/>
    </source>
</evidence>
<evidence type="ECO:0000313" key="1">
    <source>
        <dbReference type="EMBL" id="CAB4169247.1"/>
    </source>
</evidence>
<dbReference type="InterPro" id="IPR038666">
    <property type="entry name" value="SSP1_head-tail_sf"/>
</dbReference>
<dbReference type="EMBL" id="LR797361">
    <property type="protein sequence ID" value="CAB4210933.1"/>
    <property type="molecule type" value="Genomic_DNA"/>
</dbReference>
<dbReference type="Gene3D" id="2.40.10.270">
    <property type="entry name" value="Bacteriophage SPP1 head-tail adaptor protein"/>
    <property type="match status" value="1"/>
</dbReference>
<dbReference type="EMBL" id="LR797009">
    <property type="protein sequence ID" value="CAB4181568.1"/>
    <property type="molecule type" value="Genomic_DNA"/>
</dbReference>
<proteinExistence type="predicted"/>
<accession>A0A6J7X8Z0</accession>
<evidence type="ECO:0000313" key="2">
    <source>
        <dbReference type="EMBL" id="CAB4176232.1"/>
    </source>
</evidence>
<protein>
    <submittedName>
        <fullName evidence="6">COG5614 Bacteriophage head-tail adaptor</fullName>
    </submittedName>
</protein>
<organism evidence="6">
    <name type="scientific">uncultured Caudovirales phage</name>
    <dbReference type="NCBI Taxonomy" id="2100421"/>
    <lineage>
        <taxon>Viruses</taxon>
        <taxon>Duplodnaviria</taxon>
        <taxon>Heunggongvirae</taxon>
        <taxon>Uroviricota</taxon>
        <taxon>Caudoviricetes</taxon>
        <taxon>Peduoviridae</taxon>
        <taxon>Maltschvirus</taxon>
        <taxon>Maltschvirus maltsch</taxon>
    </lineage>
</organism>
<evidence type="ECO:0000313" key="4">
    <source>
        <dbReference type="EMBL" id="CAB4197382.1"/>
    </source>
</evidence>
<dbReference type="InterPro" id="IPR008767">
    <property type="entry name" value="Phage_SPP1_head-tail_adaptor"/>
</dbReference>
<dbReference type="EMBL" id="LR796838">
    <property type="protein sequence ID" value="CAB4169247.1"/>
    <property type="molecule type" value="Genomic_DNA"/>
</dbReference>